<dbReference type="Pfam" id="PF03616">
    <property type="entry name" value="Glt_symporter"/>
    <property type="match status" value="1"/>
</dbReference>
<feature type="transmembrane region" description="Helical" evidence="1">
    <location>
        <begin position="37"/>
        <end position="61"/>
    </location>
</feature>
<proteinExistence type="predicted"/>
<sequence length="456" mass="47888">MTPLDYTPYTLLSDIGWISGLLLLGKLIRRFIPVAQHLLLPAPITGGLLGILFGPAGLGWIPFSDQLNAYSSILIAVVFAAMPFSMEFSGKVAKGARTMWSYSTGMYVGQWGIAVLFGLIVLVPLFGTPDWFGMIMPVGWVGGFGTAAAVGAALDGDDGAAVATTLGFTSATVGTLVAIIGGVIIAKWGSSTGRTSQMGSYKELPDDVRTGLISIIGERPSIGKGTSSPSSLEPLALHLSVIAGTTFVAYLVTNGIKTATGISIPMFAMAFVIGFIFRLILDATKASAYVDGTTVNSISGGATDYLVAFGIASIVPSIVVDYAVPLVLLFVLGLVYCLLVFRFLSPAMFQQAWLERGLFGWGWATASVATGIALLKIVDPRMKSGTMEEFGVAYVGYAPFEIGTTILAPIMVTLGLTWAFGGIATVVAVVVIVLAFALGWVRANRDGEHEAVRVRT</sequence>
<dbReference type="RefSeq" id="WP_197939458.1">
    <property type="nucleotide sequence ID" value="NZ_CP065738.1"/>
</dbReference>
<name>A0A7T3CHD2_9MICC</name>
<feature type="transmembrane region" description="Helical" evidence="1">
    <location>
        <begin position="107"/>
        <end position="126"/>
    </location>
</feature>
<feature type="transmembrane region" description="Helical" evidence="1">
    <location>
        <begin position="264"/>
        <end position="281"/>
    </location>
</feature>
<feature type="transmembrane region" description="Helical" evidence="1">
    <location>
        <begin position="418"/>
        <end position="441"/>
    </location>
</feature>
<evidence type="ECO:0000256" key="1">
    <source>
        <dbReference type="SAM" id="Phobius"/>
    </source>
</evidence>
<dbReference type="GeneID" id="61262352"/>
<dbReference type="KEGG" id="rkr:I6G21_03120"/>
<dbReference type="GO" id="GO:0015813">
    <property type="term" value="P:L-glutamate transmembrane transport"/>
    <property type="evidence" value="ECO:0007669"/>
    <property type="project" value="InterPro"/>
</dbReference>
<feature type="transmembrane region" description="Helical" evidence="1">
    <location>
        <begin position="301"/>
        <end position="319"/>
    </location>
</feature>
<dbReference type="InterPro" id="IPR004445">
    <property type="entry name" value="GltS"/>
</dbReference>
<dbReference type="EMBL" id="CP065738">
    <property type="protein sequence ID" value="QPT54195.1"/>
    <property type="molecule type" value="Genomic_DNA"/>
</dbReference>
<dbReference type="PANTHER" id="PTHR36178:SF1">
    <property type="entry name" value="SODIUM_GLUTAMATE SYMPORTER"/>
    <property type="match status" value="1"/>
</dbReference>
<dbReference type="PANTHER" id="PTHR36178">
    <property type="entry name" value="SLR0625 PROTEIN"/>
    <property type="match status" value="1"/>
</dbReference>
<organism evidence="2 3">
    <name type="scientific">Rothia kristinae</name>
    <dbReference type="NCBI Taxonomy" id="37923"/>
    <lineage>
        <taxon>Bacteria</taxon>
        <taxon>Bacillati</taxon>
        <taxon>Actinomycetota</taxon>
        <taxon>Actinomycetes</taxon>
        <taxon>Micrococcales</taxon>
        <taxon>Micrococcaceae</taxon>
        <taxon>Rothia</taxon>
    </lineage>
</organism>
<keyword evidence="1" id="KW-0472">Membrane</keyword>
<keyword evidence="1" id="KW-0812">Transmembrane</keyword>
<keyword evidence="1" id="KW-1133">Transmembrane helix</keyword>
<feature type="transmembrane region" description="Helical" evidence="1">
    <location>
        <begin position="390"/>
        <end position="412"/>
    </location>
</feature>
<evidence type="ECO:0000313" key="2">
    <source>
        <dbReference type="EMBL" id="QPT54195.1"/>
    </source>
</evidence>
<dbReference type="AlphaFoldDB" id="A0A7T3CHD2"/>
<dbReference type="Proteomes" id="UP000594975">
    <property type="component" value="Chromosome"/>
</dbReference>
<protein>
    <submittedName>
        <fullName evidence="2">Sodium:glutamate symporter</fullName>
    </submittedName>
</protein>
<evidence type="ECO:0000313" key="3">
    <source>
        <dbReference type="Proteomes" id="UP000594975"/>
    </source>
</evidence>
<feature type="transmembrane region" description="Helical" evidence="1">
    <location>
        <begin position="326"/>
        <end position="345"/>
    </location>
</feature>
<feature type="transmembrane region" description="Helical" evidence="1">
    <location>
        <begin position="357"/>
        <end position="378"/>
    </location>
</feature>
<accession>A0A7T3CHD2</accession>
<dbReference type="GO" id="GO:0016020">
    <property type="term" value="C:membrane"/>
    <property type="evidence" value="ECO:0007669"/>
    <property type="project" value="InterPro"/>
</dbReference>
<dbReference type="GO" id="GO:0015501">
    <property type="term" value="F:glutamate:sodium symporter activity"/>
    <property type="evidence" value="ECO:0007669"/>
    <property type="project" value="InterPro"/>
</dbReference>
<feature type="transmembrane region" description="Helical" evidence="1">
    <location>
        <begin position="132"/>
        <end position="154"/>
    </location>
</feature>
<feature type="transmembrane region" description="Helical" evidence="1">
    <location>
        <begin position="166"/>
        <end position="186"/>
    </location>
</feature>
<feature type="transmembrane region" description="Helical" evidence="1">
    <location>
        <begin position="235"/>
        <end position="252"/>
    </location>
</feature>
<feature type="transmembrane region" description="Helical" evidence="1">
    <location>
        <begin position="67"/>
        <end position="86"/>
    </location>
</feature>
<reference evidence="2 3" key="1">
    <citation type="submission" date="2020-12" db="EMBL/GenBank/DDBJ databases">
        <title>FDA dAtabase for Regulatory Grade micrObial Sequences (FDA-ARGOS): Supporting development and validation of Infectious Disease Dx tests.</title>
        <authorList>
            <person name="Sproer C."/>
            <person name="Gronow S."/>
            <person name="Severitt S."/>
            <person name="Schroder I."/>
            <person name="Tallon L."/>
            <person name="Sadzewicz L."/>
            <person name="Zhao X."/>
            <person name="Boylan J."/>
            <person name="Ott S."/>
            <person name="Bowen H."/>
            <person name="Vavikolanu K."/>
            <person name="Mehta A."/>
            <person name="Aluvathingal J."/>
            <person name="Nadendla S."/>
            <person name="Lowell S."/>
            <person name="Myers T."/>
            <person name="Yan Y."/>
            <person name="Sichtig H."/>
        </authorList>
    </citation>
    <scope>NUCLEOTIDE SEQUENCE [LARGE SCALE GENOMIC DNA]</scope>
    <source>
        <strain evidence="2 3">FDAARGOS_864</strain>
    </source>
</reference>
<gene>
    <name evidence="2" type="ORF">I6G21_03120</name>
</gene>